<organism evidence="1 2">
    <name type="scientific">Cotesia glomerata</name>
    <name type="common">Lepidopteran parasitic wasp</name>
    <name type="synonym">Apanteles glomeratus</name>
    <dbReference type="NCBI Taxonomy" id="32391"/>
    <lineage>
        <taxon>Eukaryota</taxon>
        <taxon>Metazoa</taxon>
        <taxon>Ecdysozoa</taxon>
        <taxon>Arthropoda</taxon>
        <taxon>Hexapoda</taxon>
        <taxon>Insecta</taxon>
        <taxon>Pterygota</taxon>
        <taxon>Neoptera</taxon>
        <taxon>Endopterygota</taxon>
        <taxon>Hymenoptera</taxon>
        <taxon>Apocrita</taxon>
        <taxon>Ichneumonoidea</taxon>
        <taxon>Braconidae</taxon>
        <taxon>Microgastrinae</taxon>
        <taxon>Cotesia</taxon>
    </lineage>
</organism>
<dbReference type="EMBL" id="JAHXZJ010001119">
    <property type="protein sequence ID" value="KAH0554695.1"/>
    <property type="molecule type" value="Genomic_DNA"/>
</dbReference>
<gene>
    <name evidence="1" type="ORF">KQX54_012331</name>
</gene>
<reference evidence="1 2" key="1">
    <citation type="journal article" date="2021" name="J. Hered.">
        <title>A chromosome-level genome assembly of the parasitoid wasp, Cotesia glomerata (Hymenoptera: Braconidae).</title>
        <authorList>
            <person name="Pinto B.J."/>
            <person name="Weis J.J."/>
            <person name="Gamble T."/>
            <person name="Ode P.J."/>
            <person name="Paul R."/>
            <person name="Zaspel J.M."/>
        </authorList>
    </citation>
    <scope>NUCLEOTIDE SEQUENCE [LARGE SCALE GENOMIC DNA]</scope>
    <source>
        <strain evidence="1">CgM1</strain>
    </source>
</reference>
<keyword evidence="2" id="KW-1185">Reference proteome</keyword>
<feature type="non-terminal residue" evidence="1">
    <location>
        <position position="53"/>
    </location>
</feature>
<evidence type="ECO:0000313" key="2">
    <source>
        <dbReference type="Proteomes" id="UP000826195"/>
    </source>
</evidence>
<dbReference type="Proteomes" id="UP000826195">
    <property type="component" value="Unassembled WGS sequence"/>
</dbReference>
<name>A0AAV7IRC9_COTGL</name>
<protein>
    <submittedName>
        <fullName evidence="1">Uncharacterized protein</fullName>
    </submittedName>
</protein>
<proteinExistence type="predicted"/>
<sequence length="53" mass="6003">MAANSIHEFVCWIFRSANVIRRASIVSSHSGAFKVLNRELLVPARQVRVRIPV</sequence>
<evidence type="ECO:0000313" key="1">
    <source>
        <dbReference type="EMBL" id="KAH0554695.1"/>
    </source>
</evidence>
<accession>A0AAV7IRC9</accession>
<dbReference type="AlphaFoldDB" id="A0AAV7IRC9"/>
<comment type="caution">
    <text evidence="1">The sequence shown here is derived from an EMBL/GenBank/DDBJ whole genome shotgun (WGS) entry which is preliminary data.</text>
</comment>